<proteinExistence type="predicted"/>
<dbReference type="FunFam" id="3.40.50.300:FF:001091">
    <property type="entry name" value="Probable disease resistance protein At1g61300"/>
    <property type="match status" value="1"/>
</dbReference>
<dbReference type="InterPro" id="IPR056789">
    <property type="entry name" value="LRR_R13L1-DRL21"/>
</dbReference>
<dbReference type="Gene3D" id="1.10.8.430">
    <property type="entry name" value="Helical domain of apoptotic protease-activating factors"/>
    <property type="match status" value="1"/>
</dbReference>
<keyword evidence="11" id="KW-1185">Reference proteome</keyword>
<dbReference type="InterPro" id="IPR027417">
    <property type="entry name" value="P-loop_NTPase"/>
</dbReference>
<evidence type="ECO:0000256" key="4">
    <source>
        <dbReference type="ARBA" id="ARBA00022821"/>
    </source>
</evidence>
<evidence type="ECO:0000256" key="3">
    <source>
        <dbReference type="ARBA" id="ARBA00022741"/>
    </source>
</evidence>
<keyword evidence="3" id="KW-0547">Nucleotide-binding</keyword>
<name>A0A2P5CSF1_PARAD</name>
<dbReference type="InterPro" id="IPR002182">
    <property type="entry name" value="NB-ARC"/>
</dbReference>
<evidence type="ECO:0000313" key="10">
    <source>
        <dbReference type="EMBL" id="PON63967.1"/>
    </source>
</evidence>
<dbReference type="InterPro" id="IPR032675">
    <property type="entry name" value="LRR_dom_sf"/>
</dbReference>
<dbReference type="Pfam" id="PF25019">
    <property type="entry name" value="LRR_R13L1-DRL21"/>
    <property type="match status" value="1"/>
</dbReference>
<dbReference type="InterPro" id="IPR041118">
    <property type="entry name" value="Rx_N"/>
</dbReference>
<dbReference type="GO" id="GO:0043531">
    <property type="term" value="F:ADP binding"/>
    <property type="evidence" value="ECO:0007669"/>
    <property type="project" value="InterPro"/>
</dbReference>
<dbReference type="InterPro" id="IPR003591">
    <property type="entry name" value="Leu-rich_rpt_typical-subtyp"/>
</dbReference>
<protein>
    <submittedName>
        <fullName evidence="10">NB-ARC domain containing protein</fullName>
    </submittedName>
</protein>
<dbReference type="OrthoDB" id="1193190at2759"/>
<dbReference type="Gene3D" id="1.20.5.4130">
    <property type="match status" value="1"/>
</dbReference>
<dbReference type="Pfam" id="PF18052">
    <property type="entry name" value="Rx_N"/>
    <property type="match status" value="1"/>
</dbReference>
<dbReference type="Gene3D" id="3.80.10.10">
    <property type="entry name" value="Ribonuclease Inhibitor"/>
    <property type="match status" value="2"/>
</dbReference>
<evidence type="ECO:0000259" key="7">
    <source>
        <dbReference type="Pfam" id="PF18052"/>
    </source>
</evidence>
<keyword evidence="4" id="KW-0611">Plant defense</keyword>
<dbReference type="SUPFAM" id="SSF52540">
    <property type="entry name" value="P-loop containing nucleoside triphosphate hydrolases"/>
    <property type="match status" value="1"/>
</dbReference>
<gene>
    <name evidence="10" type="ORF">PanWU01x14_127340</name>
</gene>
<dbReference type="PROSITE" id="PS51450">
    <property type="entry name" value="LRR"/>
    <property type="match status" value="1"/>
</dbReference>
<dbReference type="InterPro" id="IPR058922">
    <property type="entry name" value="WHD_DRP"/>
</dbReference>
<sequence>MAAPMLGGALLSASLQVLFDRLASREVVDFIRGKKLNEGLLKKLKIKLLSANAVLNDTDEIQVRNPAVNEWLDELKEAVFDAEDLMSEINTEALRCKLEGECTSKVLDLNSTSFLAFEKTRESKLVEVLDRLEYVLAQKALMSLEKGVQNKPLRKLPATSLIEESGVYGRDAEREAIINLLISDYASGDKASVIPIVGMGGIGKTTLAQVIYNDDRVKEHFDLKVWVFVSHEFDVFAITKTIFEAVTSQTCNIKDLNKLQVELKKALKEKRFLFVHDDVWNNNYHNWDVLKCPFESGAHGSKIIVTTRNERVASMMGNVPPYHLGAMTDEDCWRLFAKHAFNKEDLGADLGLEGIGRKIVRKCSGLPLAAKSLGGLLRFELNSEKWEKVLKSYIWELSDEESDILPALWLSYHYLPSHLKRCFAYCSIFPKDYEFTKKELISLWMAEDLLQLQNKKRIEEIGDEYFEALVSRSLFQQSSSSKLLFTMHDLVNDLAAFVSGKFTLRLEDSESPYLNSKTRYLSYTNGTIYDFKRSESLSEAKCLRTFLPLGWRNVNEELPQANLVLRNLLSTVQFLRVLSLFRYPITELPESIGNLKHLRYLDLSETEIREIPNSVCTLYNLQTLLLSCCRNLTQLPTNMGSLINLRRLDVANTPLKQMPLHMCRMKDLQALTDFVLGQNSGSRIKELRELQYLHGRLCISGLENVVYVGDVLEANLKDKKHLSELILKWSSGTNDSIKERQVLERLQPHTYLQKLSILCYEGTRFPNWIGDDSFSSIVSICLRDCTNCCLLPSLGQLPFLKELEISGFDGVVTVDSEFQSNGSSTSRSFKSLEILRFEDMSEWKQWSFLRVDEEGGVFPRLKELHLRYCPKLSGEVPDYLPSLSILRIWRCEQLKAIIPNSRAQQTEATFPSLLTMEIKDCPELESFLGGGLYSNLDTITISSCKKLFVNHSSWNMQRFTSIRSLHINNISEGVLDSFPDEGLLPTSLTSLSISDIANLRTLNGKGFQQLNVLEELSISWCTKLECLPEEGLPSSLSHLWIYSCPLLKERCERENGEDWPKISHIAFVHIDWELM</sequence>
<dbReference type="Proteomes" id="UP000237105">
    <property type="component" value="Unassembled WGS sequence"/>
</dbReference>
<dbReference type="SMART" id="SM00369">
    <property type="entry name" value="LRR_TYP"/>
    <property type="match status" value="2"/>
</dbReference>
<dbReference type="AlphaFoldDB" id="A0A2P5CSF1"/>
<organism evidence="10 11">
    <name type="scientific">Parasponia andersonii</name>
    <name type="common">Sponia andersonii</name>
    <dbReference type="NCBI Taxonomy" id="3476"/>
    <lineage>
        <taxon>Eukaryota</taxon>
        <taxon>Viridiplantae</taxon>
        <taxon>Streptophyta</taxon>
        <taxon>Embryophyta</taxon>
        <taxon>Tracheophyta</taxon>
        <taxon>Spermatophyta</taxon>
        <taxon>Magnoliopsida</taxon>
        <taxon>eudicotyledons</taxon>
        <taxon>Gunneridae</taxon>
        <taxon>Pentapetalae</taxon>
        <taxon>rosids</taxon>
        <taxon>fabids</taxon>
        <taxon>Rosales</taxon>
        <taxon>Cannabaceae</taxon>
        <taxon>Parasponia</taxon>
    </lineage>
</organism>
<evidence type="ECO:0000256" key="1">
    <source>
        <dbReference type="ARBA" id="ARBA00022614"/>
    </source>
</evidence>
<accession>A0A2P5CSF1</accession>
<evidence type="ECO:0000259" key="8">
    <source>
        <dbReference type="Pfam" id="PF23559"/>
    </source>
</evidence>
<comment type="caution">
    <text evidence="10">The sequence shown here is derived from an EMBL/GenBank/DDBJ whole genome shotgun (WGS) entry which is preliminary data.</text>
</comment>
<dbReference type="PANTHER" id="PTHR36766">
    <property type="entry name" value="PLANT BROAD-SPECTRUM MILDEW RESISTANCE PROTEIN RPW8"/>
    <property type="match status" value="1"/>
</dbReference>
<feature type="domain" description="R13L1/DRL21-like LRR repeat region" evidence="9">
    <location>
        <begin position="684"/>
        <end position="807"/>
    </location>
</feature>
<dbReference type="EMBL" id="JXTB01000099">
    <property type="protein sequence ID" value="PON63967.1"/>
    <property type="molecule type" value="Genomic_DNA"/>
</dbReference>
<feature type="domain" description="Disease resistance N-terminal" evidence="7">
    <location>
        <begin position="11"/>
        <end position="101"/>
    </location>
</feature>
<dbReference type="GO" id="GO:0005524">
    <property type="term" value="F:ATP binding"/>
    <property type="evidence" value="ECO:0007669"/>
    <property type="project" value="UniProtKB-KW"/>
</dbReference>
<keyword evidence="5" id="KW-0067">ATP-binding</keyword>
<evidence type="ECO:0000256" key="2">
    <source>
        <dbReference type="ARBA" id="ARBA00022737"/>
    </source>
</evidence>
<keyword evidence="2" id="KW-0677">Repeat</keyword>
<dbReference type="InterPro" id="IPR042197">
    <property type="entry name" value="Apaf_helical"/>
</dbReference>
<dbReference type="Gene3D" id="1.10.10.10">
    <property type="entry name" value="Winged helix-like DNA-binding domain superfamily/Winged helix DNA-binding domain"/>
    <property type="match status" value="1"/>
</dbReference>
<dbReference type="FunFam" id="1.10.10.10:FF:000322">
    <property type="entry name" value="Probable disease resistance protein At1g63360"/>
    <property type="match status" value="1"/>
</dbReference>
<evidence type="ECO:0000259" key="6">
    <source>
        <dbReference type="Pfam" id="PF00931"/>
    </source>
</evidence>
<feature type="domain" description="Disease resistance protein winged helix" evidence="8">
    <location>
        <begin position="428"/>
        <end position="495"/>
    </location>
</feature>
<dbReference type="SUPFAM" id="SSF52058">
    <property type="entry name" value="L domain-like"/>
    <property type="match status" value="2"/>
</dbReference>
<evidence type="ECO:0000313" key="11">
    <source>
        <dbReference type="Proteomes" id="UP000237105"/>
    </source>
</evidence>
<dbReference type="Pfam" id="PF00931">
    <property type="entry name" value="NB-ARC"/>
    <property type="match status" value="1"/>
</dbReference>
<dbReference type="Gene3D" id="3.40.50.300">
    <property type="entry name" value="P-loop containing nucleotide triphosphate hydrolases"/>
    <property type="match status" value="1"/>
</dbReference>
<dbReference type="PRINTS" id="PR00364">
    <property type="entry name" value="DISEASERSIST"/>
</dbReference>
<evidence type="ECO:0000256" key="5">
    <source>
        <dbReference type="ARBA" id="ARBA00022840"/>
    </source>
</evidence>
<keyword evidence="1" id="KW-0433">Leucine-rich repeat</keyword>
<dbReference type="InterPro" id="IPR036388">
    <property type="entry name" value="WH-like_DNA-bd_sf"/>
</dbReference>
<feature type="domain" description="NB-ARC" evidence="6">
    <location>
        <begin position="175"/>
        <end position="345"/>
    </location>
</feature>
<dbReference type="GO" id="GO:0051707">
    <property type="term" value="P:response to other organism"/>
    <property type="evidence" value="ECO:0007669"/>
    <property type="project" value="UniProtKB-ARBA"/>
</dbReference>
<dbReference type="InterPro" id="IPR001611">
    <property type="entry name" value="Leu-rich_rpt"/>
</dbReference>
<dbReference type="GO" id="GO:0006952">
    <property type="term" value="P:defense response"/>
    <property type="evidence" value="ECO:0007669"/>
    <property type="project" value="UniProtKB-KW"/>
</dbReference>
<dbReference type="PANTHER" id="PTHR36766:SF40">
    <property type="entry name" value="DISEASE RESISTANCE PROTEIN RGA3"/>
    <property type="match status" value="1"/>
</dbReference>
<reference evidence="11" key="1">
    <citation type="submission" date="2016-06" db="EMBL/GenBank/DDBJ databases">
        <title>Parallel loss of symbiosis genes in relatives of nitrogen-fixing non-legume Parasponia.</title>
        <authorList>
            <person name="Van Velzen R."/>
            <person name="Holmer R."/>
            <person name="Bu F."/>
            <person name="Rutten L."/>
            <person name="Van Zeijl A."/>
            <person name="Liu W."/>
            <person name="Santuari L."/>
            <person name="Cao Q."/>
            <person name="Sharma T."/>
            <person name="Shen D."/>
            <person name="Roswanjaya Y."/>
            <person name="Wardhani T."/>
            <person name="Kalhor M.S."/>
            <person name="Jansen J."/>
            <person name="Van den Hoogen J."/>
            <person name="Gungor B."/>
            <person name="Hartog M."/>
            <person name="Hontelez J."/>
            <person name="Verver J."/>
            <person name="Yang W.-C."/>
            <person name="Schijlen E."/>
            <person name="Repin R."/>
            <person name="Schilthuizen M."/>
            <person name="Schranz E."/>
            <person name="Heidstra R."/>
            <person name="Miyata K."/>
            <person name="Fedorova E."/>
            <person name="Kohlen W."/>
            <person name="Bisseling T."/>
            <person name="Smit S."/>
            <person name="Geurts R."/>
        </authorList>
    </citation>
    <scope>NUCLEOTIDE SEQUENCE [LARGE SCALE GENOMIC DNA]</scope>
    <source>
        <strain evidence="11">cv. WU1-14</strain>
    </source>
</reference>
<evidence type="ECO:0000259" key="9">
    <source>
        <dbReference type="Pfam" id="PF25019"/>
    </source>
</evidence>
<dbReference type="Pfam" id="PF23559">
    <property type="entry name" value="WHD_DRP"/>
    <property type="match status" value="1"/>
</dbReference>